<dbReference type="EMBL" id="JAUKWQ010000004">
    <property type="protein sequence ID" value="MDO1583234.1"/>
    <property type="molecule type" value="Genomic_DNA"/>
</dbReference>
<evidence type="ECO:0000313" key="5">
    <source>
        <dbReference type="Proteomes" id="UP001169006"/>
    </source>
</evidence>
<keyword evidence="5" id="KW-1185">Reference proteome</keyword>
<protein>
    <submittedName>
        <fullName evidence="4">Helix-turn-helix domain-containing protein</fullName>
    </submittedName>
</protein>
<dbReference type="SMART" id="SM00342">
    <property type="entry name" value="HTH_ARAC"/>
    <property type="match status" value="1"/>
</dbReference>
<comment type="caution">
    <text evidence="4">The sequence shown here is derived from an EMBL/GenBank/DDBJ whole genome shotgun (WGS) entry which is preliminary data.</text>
</comment>
<dbReference type="SUPFAM" id="SSF46689">
    <property type="entry name" value="Homeodomain-like"/>
    <property type="match status" value="1"/>
</dbReference>
<dbReference type="PANTHER" id="PTHR47893:SF1">
    <property type="entry name" value="REGULATORY PROTEIN PCHR"/>
    <property type="match status" value="1"/>
</dbReference>
<evidence type="ECO:0000259" key="3">
    <source>
        <dbReference type="PROSITE" id="PS01124"/>
    </source>
</evidence>
<sequence>MHSIDEAIGVMPGWQLDLLQMSPGRLNYSLSLIQLGMIQIFRERADKMLLKRGLSWPGSLVLSFLVNAEGTAWLSGHEVDPDVCLMVDGQFLPEILTPRSLDLVYVAIDRNWLAAQLSLRGFDGLANYIRAYSSIAMWHAETAAFSRCLSGLLSETTCAGSASLNSIGSSAQDYVADILLNVITSARKVEVVSDTSNKLIIDKARRLMLRDCSHVPTVTKVAAHLGISRRHLQTCFNNSVGLPATEFIRAERLNMVRKALIQARREKRGAIIGDIAAQWGFWHLSRFAADYRDMFAELPSETLRPGENADVRSKMKNTSQIG</sequence>
<evidence type="ECO:0000313" key="4">
    <source>
        <dbReference type="EMBL" id="MDO1583234.1"/>
    </source>
</evidence>
<feature type="domain" description="HTH araC/xylS-type" evidence="3">
    <location>
        <begin position="202"/>
        <end position="305"/>
    </location>
</feature>
<gene>
    <name evidence="4" type="ORF">Q2T52_14170</name>
</gene>
<dbReference type="InterPro" id="IPR018060">
    <property type="entry name" value="HTH_AraC"/>
</dbReference>
<dbReference type="Pfam" id="PF12833">
    <property type="entry name" value="HTH_18"/>
    <property type="match status" value="1"/>
</dbReference>
<reference evidence="4" key="1">
    <citation type="journal article" date="2015" name="Int. J. Syst. Evol. Microbiol.">
        <title>Rhizobium oryzicola sp. nov., potential plant-growth-promoting endophytic bacteria isolated from rice roots.</title>
        <authorList>
            <person name="Zhang X.X."/>
            <person name="Gao J.S."/>
            <person name="Cao Y.H."/>
            <person name="Sheirdil R.A."/>
            <person name="Wang X.C."/>
            <person name="Zhang L."/>
        </authorList>
    </citation>
    <scope>NUCLEOTIDE SEQUENCE</scope>
    <source>
        <strain evidence="4">05753</strain>
    </source>
</reference>
<dbReference type="Gene3D" id="1.10.10.60">
    <property type="entry name" value="Homeodomain-like"/>
    <property type="match status" value="1"/>
</dbReference>
<evidence type="ECO:0000256" key="2">
    <source>
        <dbReference type="ARBA" id="ARBA00023163"/>
    </source>
</evidence>
<evidence type="ECO:0000256" key="1">
    <source>
        <dbReference type="ARBA" id="ARBA00023015"/>
    </source>
</evidence>
<dbReference type="PROSITE" id="PS01124">
    <property type="entry name" value="HTH_ARAC_FAMILY_2"/>
    <property type="match status" value="1"/>
</dbReference>
<reference evidence="4" key="2">
    <citation type="submission" date="2023-07" db="EMBL/GenBank/DDBJ databases">
        <authorList>
            <person name="Sun H."/>
        </authorList>
    </citation>
    <scope>NUCLEOTIDE SEQUENCE</scope>
    <source>
        <strain evidence="4">05753</strain>
    </source>
</reference>
<proteinExistence type="predicted"/>
<keyword evidence="1" id="KW-0805">Transcription regulation</keyword>
<dbReference type="InterPro" id="IPR053142">
    <property type="entry name" value="PchR_regulatory_protein"/>
</dbReference>
<organism evidence="4 5">
    <name type="scientific">Rhizobium oryzicola</name>
    <dbReference type="NCBI Taxonomy" id="1232668"/>
    <lineage>
        <taxon>Bacteria</taxon>
        <taxon>Pseudomonadati</taxon>
        <taxon>Pseudomonadota</taxon>
        <taxon>Alphaproteobacteria</taxon>
        <taxon>Hyphomicrobiales</taxon>
        <taxon>Rhizobiaceae</taxon>
        <taxon>Rhizobium/Agrobacterium group</taxon>
        <taxon>Rhizobium</taxon>
    </lineage>
</organism>
<keyword evidence="2" id="KW-0804">Transcription</keyword>
<accession>A0ABT8SYI6</accession>
<dbReference type="Proteomes" id="UP001169006">
    <property type="component" value="Unassembled WGS sequence"/>
</dbReference>
<dbReference type="InterPro" id="IPR009057">
    <property type="entry name" value="Homeodomain-like_sf"/>
</dbReference>
<dbReference type="RefSeq" id="WP_302077426.1">
    <property type="nucleotide sequence ID" value="NZ_JAUKWQ010000004.1"/>
</dbReference>
<name>A0ABT8SYI6_9HYPH</name>
<dbReference type="PANTHER" id="PTHR47893">
    <property type="entry name" value="REGULATORY PROTEIN PCHR"/>
    <property type="match status" value="1"/>
</dbReference>